<name>A0AAX6EMP0_IRIPA</name>
<evidence type="ECO:0000256" key="9">
    <source>
        <dbReference type="ARBA" id="ARBA00022884"/>
    </source>
</evidence>
<keyword evidence="10" id="KW-0943">RNA-mediated gene silencing</keyword>
<dbReference type="FunFam" id="3.40.50.150:FF:000215">
    <property type="entry name" value="Hua enhancer1"/>
    <property type="match status" value="1"/>
</dbReference>
<dbReference type="Pfam" id="PF18441">
    <property type="entry name" value="Hen1_Lam_C"/>
    <property type="match status" value="1"/>
</dbReference>
<dbReference type="Gene3D" id="3.40.50.150">
    <property type="entry name" value="Vaccinia Virus protein VP39"/>
    <property type="match status" value="1"/>
</dbReference>
<dbReference type="InterPro" id="IPR040813">
    <property type="entry name" value="Hen1_Lam_C"/>
</dbReference>
<gene>
    <name evidence="16" type="ORF">M6B38_179290</name>
</gene>
<dbReference type="InterPro" id="IPR056755">
    <property type="entry name" value="DSRM_2"/>
</dbReference>
<keyword evidence="9" id="KW-0694">RNA-binding</keyword>
<comment type="catalytic activity">
    <reaction evidence="12">
        <text>small RNA 3'-end nucleotide + S-adenosyl-L-methionine = small RNA 3'-end 2'-O-methylnucleotide + S-adenosyl-L-homocysteine + H(+)</text>
        <dbReference type="Rhea" id="RHEA:37887"/>
        <dbReference type="Rhea" id="RHEA-COMP:10415"/>
        <dbReference type="Rhea" id="RHEA-COMP:10416"/>
        <dbReference type="ChEBI" id="CHEBI:15378"/>
        <dbReference type="ChEBI" id="CHEBI:57856"/>
        <dbReference type="ChEBI" id="CHEBI:59789"/>
        <dbReference type="ChEBI" id="CHEBI:74896"/>
        <dbReference type="ChEBI" id="CHEBI:74898"/>
        <dbReference type="EC" id="2.1.1.386"/>
    </reaction>
</comment>
<dbReference type="InterPro" id="IPR026610">
    <property type="entry name" value="Hen1"/>
</dbReference>
<feature type="domain" description="HEN1 double-stranded RNA binding" evidence="13">
    <location>
        <begin position="364"/>
        <end position="509"/>
    </location>
</feature>
<evidence type="ECO:0000256" key="4">
    <source>
        <dbReference type="ARBA" id="ARBA00022603"/>
    </source>
</evidence>
<dbReference type="GO" id="GO:0005634">
    <property type="term" value="C:nucleus"/>
    <property type="evidence" value="ECO:0007669"/>
    <property type="project" value="TreeGrafter"/>
</dbReference>
<reference evidence="16" key="2">
    <citation type="submission" date="2023-04" db="EMBL/GenBank/DDBJ databases">
        <authorList>
            <person name="Bruccoleri R.E."/>
            <person name="Oakeley E.J."/>
            <person name="Faust A.-M."/>
            <person name="Dessus-Babus S."/>
            <person name="Altorfer M."/>
            <person name="Burckhardt D."/>
            <person name="Oertli M."/>
            <person name="Naumann U."/>
            <person name="Petersen F."/>
            <person name="Wong J."/>
        </authorList>
    </citation>
    <scope>NUCLEOTIDE SEQUENCE</scope>
    <source>
        <strain evidence="16">GSM-AAB239-AS_SAM_17_03QT</strain>
        <tissue evidence="16">Leaf</tissue>
    </source>
</reference>
<evidence type="ECO:0000313" key="16">
    <source>
        <dbReference type="EMBL" id="KAJ6805320.1"/>
    </source>
</evidence>
<dbReference type="EC" id="2.1.1.386" evidence="11"/>
<evidence type="ECO:0000256" key="11">
    <source>
        <dbReference type="ARBA" id="ARBA00035025"/>
    </source>
</evidence>
<dbReference type="InterPro" id="IPR040870">
    <property type="entry name" value="HEN1_dsRBD2"/>
</dbReference>
<dbReference type="PANTHER" id="PTHR21404">
    <property type="entry name" value="HEN1"/>
    <property type="match status" value="1"/>
</dbReference>
<feature type="domain" description="Small RNA 2'-O-methyltransferase Hen1 La-motif C-terminal" evidence="14">
    <location>
        <begin position="225"/>
        <end position="362"/>
    </location>
</feature>
<evidence type="ECO:0000256" key="12">
    <source>
        <dbReference type="ARBA" id="ARBA00048418"/>
    </source>
</evidence>
<dbReference type="Pfam" id="PF17842">
    <property type="entry name" value="dsRBD2"/>
    <property type="match status" value="1"/>
</dbReference>
<evidence type="ECO:0000256" key="2">
    <source>
        <dbReference type="ARBA" id="ARBA00009026"/>
    </source>
</evidence>
<dbReference type="SUPFAM" id="SSF54768">
    <property type="entry name" value="dsRNA-binding domain-like"/>
    <property type="match status" value="1"/>
</dbReference>
<keyword evidence="7" id="KW-0479">Metal-binding</keyword>
<dbReference type="Proteomes" id="UP001140949">
    <property type="component" value="Unassembled WGS sequence"/>
</dbReference>
<comment type="caution">
    <text evidence="16">The sequence shown here is derived from an EMBL/GenBank/DDBJ whole genome shotgun (WGS) entry which is preliminary data.</text>
</comment>
<dbReference type="AlphaFoldDB" id="A0AAX6EMP0"/>
<dbReference type="GO" id="GO:0030422">
    <property type="term" value="P:siRNA processing"/>
    <property type="evidence" value="ECO:0007669"/>
    <property type="project" value="TreeGrafter"/>
</dbReference>
<evidence type="ECO:0000259" key="13">
    <source>
        <dbReference type="Pfam" id="PF17842"/>
    </source>
</evidence>
<comment type="cofactor">
    <cofactor evidence="1">
        <name>Mg(2+)</name>
        <dbReference type="ChEBI" id="CHEBI:18420"/>
    </cofactor>
</comment>
<accession>A0AAX6EMP0</accession>
<keyword evidence="4" id="KW-0489">Methyltransferase</keyword>
<dbReference type="EMBL" id="JANAVB010035420">
    <property type="protein sequence ID" value="KAJ6805320.1"/>
    <property type="molecule type" value="Genomic_DNA"/>
</dbReference>
<evidence type="ECO:0000256" key="10">
    <source>
        <dbReference type="ARBA" id="ARBA00023158"/>
    </source>
</evidence>
<dbReference type="GO" id="GO:0001510">
    <property type="term" value="P:RNA methylation"/>
    <property type="evidence" value="ECO:0007669"/>
    <property type="project" value="InterPro"/>
</dbReference>
<reference evidence="16" key="1">
    <citation type="journal article" date="2023" name="GigaByte">
        <title>Genome assembly of the bearded iris, Iris pallida Lam.</title>
        <authorList>
            <person name="Bruccoleri R.E."/>
            <person name="Oakeley E.J."/>
            <person name="Faust A.M.E."/>
            <person name="Altorfer M."/>
            <person name="Dessus-Babus S."/>
            <person name="Burckhardt D."/>
            <person name="Oertli M."/>
            <person name="Naumann U."/>
            <person name="Petersen F."/>
            <person name="Wong J."/>
        </authorList>
    </citation>
    <scope>NUCLEOTIDE SEQUENCE</scope>
    <source>
        <strain evidence="16">GSM-AAB239-AS_SAM_17_03QT</strain>
    </source>
</reference>
<keyword evidence="8" id="KW-0460">Magnesium</keyword>
<evidence type="ECO:0000256" key="5">
    <source>
        <dbReference type="ARBA" id="ARBA00022679"/>
    </source>
</evidence>
<evidence type="ECO:0000256" key="6">
    <source>
        <dbReference type="ARBA" id="ARBA00022691"/>
    </source>
</evidence>
<dbReference type="Gene3D" id="3.30.160.20">
    <property type="match status" value="1"/>
</dbReference>
<organism evidence="16 17">
    <name type="scientific">Iris pallida</name>
    <name type="common">Sweet iris</name>
    <dbReference type="NCBI Taxonomy" id="29817"/>
    <lineage>
        <taxon>Eukaryota</taxon>
        <taxon>Viridiplantae</taxon>
        <taxon>Streptophyta</taxon>
        <taxon>Embryophyta</taxon>
        <taxon>Tracheophyta</taxon>
        <taxon>Spermatophyta</taxon>
        <taxon>Magnoliopsida</taxon>
        <taxon>Liliopsida</taxon>
        <taxon>Asparagales</taxon>
        <taxon>Iridaceae</taxon>
        <taxon>Iridoideae</taxon>
        <taxon>Irideae</taxon>
        <taxon>Iris</taxon>
    </lineage>
</organism>
<dbReference type="GO" id="GO:0005737">
    <property type="term" value="C:cytoplasm"/>
    <property type="evidence" value="ECO:0007669"/>
    <property type="project" value="TreeGrafter"/>
</dbReference>
<keyword evidence="17" id="KW-1185">Reference proteome</keyword>
<dbReference type="Pfam" id="PF24995">
    <property type="entry name" value="DSRM_2"/>
    <property type="match status" value="1"/>
</dbReference>
<dbReference type="SUPFAM" id="SSF54534">
    <property type="entry name" value="FKBP-like"/>
    <property type="match status" value="1"/>
</dbReference>
<dbReference type="InterPro" id="IPR029063">
    <property type="entry name" value="SAM-dependent_MTases_sf"/>
</dbReference>
<feature type="domain" description="dsRNA binding" evidence="15">
    <location>
        <begin position="23"/>
        <end position="93"/>
    </location>
</feature>
<keyword evidence="5" id="KW-0808">Transferase</keyword>
<evidence type="ECO:0000256" key="7">
    <source>
        <dbReference type="ARBA" id="ARBA00022723"/>
    </source>
</evidence>
<evidence type="ECO:0000259" key="14">
    <source>
        <dbReference type="Pfam" id="PF18441"/>
    </source>
</evidence>
<evidence type="ECO:0000313" key="17">
    <source>
        <dbReference type="Proteomes" id="UP001140949"/>
    </source>
</evidence>
<dbReference type="GO" id="GO:0003723">
    <property type="term" value="F:RNA binding"/>
    <property type="evidence" value="ECO:0007669"/>
    <property type="project" value="UniProtKB-KW"/>
</dbReference>
<dbReference type="SUPFAM" id="SSF53335">
    <property type="entry name" value="S-adenosyl-L-methionine-dependent methyltransferases"/>
    <property type="match status" value="1"/>
</dbReference>
<proteinExistence type="inferred from homology"/>
<dbReference type="PANTHER" id="PTHR21404:SF3">
    <property type="entry name" value="SMALL RNA 2'-O-METHYLTRANSFERASE"/>
    <property type="match status" value="1"/>
</dbReference>
<protein>
    <recommendedName>
        <fullName evidence="3">Small RNA 2'-O-methyltransferase</fullName>
        <ecNumber evidence="11">2.1.1.386</ecNumber>
    </recommendedName>
</protein>
<dbReference type="Pfam" id="PF21224">
    <property type="entry name" value="Hen1_LCD"/>
    <property type="match status" value="1"/>
</dbReference>
<dbReference type="GO" id="GO:0090486">
    <property type="term" value="F:small RNA 2'-O-methyltransferase activity"/>
    <property type="evidence" value="ECO:0007669"/>
    <property type="project" value="UniProtKB-EC"/>
</dbReference>
<keyword evidence="6" id="KW-0949">S-adenosyl-L-methionine</keyword>
<evidence type="ECO:0000256" key="8">
    <source>
        <dbReference type="ARBA" id="ARBA00022842"/>
    </source>
</evidence>
<evidence type="ECO:0000256" key="3">
    <source>
        <dbReference type="ARBA" id="ARBA00021330"/>
    </source>
</evidence>
<sequence>MDAQQTTAAAAAAAALTPKALIHQKYGTKACYRIEEVQQSVDSTCPGLVTPQQSRCLYRCYLSLPEFTTTSDTFPKKKDAEQSAAKMAIEKLGIQSTSKNLTPQEAWDELATRLSVLFSEEFLSSSHPLVGHFRVSLGRIGDHFGMIPVSAIVSCDVKVNNLCKVINPNSDGDPLLVSSYIRKAAKMSDSVCSTDEGFLIRKSGSYSPNILQKLMNHALCTRCSVQIEAIHIPFRDEAQIDIVTLDFSDDQYYMDEISQKLRSRDTSQILVSRTLGKASSEMKLYFSAPEIPAAPSDCVDVFSKAEQNDHLEPVLNKRASYLSGQRIYGDAILANVGYTRKSSDLFYEDVSYCTYYRMLLSKVPDGHYKLFREAILAAELPAVFTARSNWKGPLPRDLLCTFCRQHWLSEPIFSVKMVDPSESSCKLLEACKSSKLLRLSEEIKKTNGGIGVTIDGDLGKSSTFTCEVKLLSRKQVLILDSLSDATYKKESDAIQNAALKVLTWLKKYFSQLDMSIEKLSSFGLADNIVIYSANFSKEFATLLSICGPEQNYPMRRCGASGSNFLDQPHIKEKGTSLLKIEGPDSGVFPSHGSLTCISYVVTLIRKEEPLKEVIERNDEFEFEVGSGAVINQLEVSATQLSVNQSAQFTIELPSRDLILAAAAESSKRLSHLSLNNCFLEYSIKVLRVTEPLEDRMEQALFSPPLSKQRVEFAVRHINASHSTTLVDFGCGSGSLLDSLFEHSTTLEKIAGVDISCKSLTRAAKLIHSKLSMKSVMEPNIRSAVLYDGSIMDFDSRLYGFGIGTCLEVIEHMEEDQACLFGNVVLSSFCPELLIVSTPNYEYNPILQRSSLPNKEDDPEDKSGPCKFRNHDHKFEWTRQQFEQWSVDLAGRHNYSVEFSGVGGSGDVEPGFASQIAVFRRRSLQLEKKSSTDEEPSHPYKVIWEWNKGS</sequence>
<comment type="similarity">
    <text evidence="2">Belongs to the methyltransferase superfamily. HEN1 family.</text>
</comment>
<evidence type="ECO:0000259" key="15">
    <source>
        <dbReference type="Pfam" id="PF24995"/>
    </source>
</evidence>
<dbReference type="GO" id="GO:0046872">
    <property type="term" value="F:metal ion binding"/>
    <property type="evidence" value="ECO:0007669"/>
    <property type="project" value="UniProtKB-KW"/>
</dbReference>
<evidence type="ECO:0000256" key="1">
    <source>
        <dbReference type="ARBA" id="ARBA00001946"/>
    </source>
</evidence>